<feature type="chain" id="PRO_5003484255" evidence="4">
    <location>
        <begin position="22"/>
        <end position="1207"/>
    </location>
</feature>
<feature type="domain" description="Beta-xylosidase C-terminal Concanavalin A-like" evidence="6">
    <location>
        <begin position="707"/>
        <end position="912"/>
    </location>
</feature>
<evidence type="ECO:0000313" key="8">
    <source>
        <dbReference type="Proteomes" id="UP000003598"/>
    </source>
</evidence>
<dbReference type="InterPro" id="IPR041542">
    <property type="entry name" value="GH43_C2"/>
</dbReference>
<evidence type="ECO:0000259" key="5">
    <source>
        <dbReference type="Pfam" id="PF00150"/>
    </source>
</evidence>
<dbReference type="PANTHER" id="PTHR42812">
    <property type="entry name" value="BETA-XYLOSIDASE"/>
    <property type="match status" value="1"/>
</dbReference>
<keyword evidence="8" id="KW-1185">Reference proteome</keyword>
<accession>G5STN0</accession>
<evidence type="ECO:0000256" key="2">
    <source>
        <dbReference type="ARBA" id="ARBA00022801"/>
    </source>
</evidence>
<evidence type="ECO:0000256" key="3">
    <source>
        <dbReference type="ARBA" id="ARBA00023295"/>
    </source>
</evidence>
<dbReference type="GeneID" id="93558084"/>
<dbReference type="EMBL" id="AFFY01000045">
    <property type="protein sequence ID" value="EHG99123.1"/>
    <property type="molecule type" value="Genomic_DNA"/>
</dbReference>
<keyword evidence="4" id="KW-0732">Signal</keyword>
<dbReference type="Gene3D" id="2.60.40.1080">
    <property type="match status" value="1"/>
</dbReference>
<dbReference type="Pfam" id="PF04616">
    <property type="entry name" value="Glyco_hydro_43"/>
    <property type="match status" value="1"/>
</dbReference>
<dbReference type="AlphaFoldDB" id="G5STN0"/>
<dbReference type="Gene3D" id="2.60.120.200">
    <property type="match status" value="1"/>
</dbReference>
<keyword evidence="2 7" id="KW-0378">Hydrolase</keyword>
<reference evidence="7 8" key="1">
    <citation type="submission" date="2011-03" db="EMBL/GenBank/DDBJ databases">
        <authorList>
            <person name="Weinstock G."/>
            <person name="Sodergren E."/>
            <person name="Clifton S."/>
            <person name="Fulton L."/>
            <person name="Fulton B."/>
            <person name="Courtney L."/>
            <person name="Fronick C."/>
            <person name="Harrison M."/>
            <person name="Strong C."/>
            <person name="Farmer C."/>
            <person name="Delahaunty K."/>
            <person name="Markovic C."/>
            <person name="Hall O."/>
            <person name="Minx P."/>
            <person name="Tomlinson C."/>
            <person name="Mitreva M."/>
            <person name="Hou S."/>
            <person name="Chen J."/>
            <person name="Wollam A."/>
            <person name="Pepin K.H."/>
            <person name="Johnson M."/>
            <person name="Bhonagiri V."/>
            <person name="Zhang X."/>
            <person name="Suruliraj S."/>
            <person name="Warren W."/>
            <person name="Chinwalla A."/>
            <person name="Mardis E.R."/>
            <person name="Wilson R.K."/>
        </authorList>
    </citation>
    <scope>NUCLEOTIDE SEQUENCE [LARGE SCALE GENOMIC DNA]</scope>
    <source>
        <strain evidence="7 8">YIT 11840</strain>
    </source>
</reference>
<evidence type="ECO:0000256" key="1">
    <source>
        <dbReference type="ARBA" id="ARBA00009865"/>
    </source>
</evidence>
<feature type="signal peptide" evidence="4">
    <location>
        <begin position="1"/>
        <end position="21"/>
    </location>
</feature>
<dbReference type="PANTHER" id="PTHR42812:SF12">
    <property type="entry name" value="BETA-XYLOSIDASE-RELATED"/>
    <property type="match status" value="1"/>
</dbReference>
<dbReference type="InterPro" id="IPR017853">
    <property type="entry name" value="GH"/>
</dbReference>
<dbReference type="STRING" id="762968.HMPREF9441_02735"/>
<dbReference type="PATRIC" id="fig|762968.3.peg.2431"/>
<gene>
    <name evidence="7" type="ORF">HMPREF9441_02735</name>
</gene>
<dbReference type="RefSeq" id="WP_008621460.1">
    <property type="nucleotide sequence ID" value="NZ_JH376616.1"/>
</dbReference>
<dbReference type="GO" id="GO:0004553">
    <property type="term" value="F:hydrolase activity, hydrolyzing O-glycosyl compounds"/>
    <property type="evidence" value="ECO:0007669"/>
    <property type="project" value="InterPro"/>
</dbReference>
<dbReference type="Pfam" id="PF00150">
    <property type="entry name" value="Cellulase"/>
    <property type="match status" value="1"/>
</dbReference>
<dbReference type="SUPFAM" id="SSF51445">
    <property type="entry name" value="(Trans)glycosidases"/>
    <property type="match status" value="1"/>
</dbReference>
<dbReference type="Pfam" id="PF17851">
    <property type="entry name" value="GH43_C2"/>
    <property type="match status" value="1"/>
</dbReference>
<dbReference type="eggNOG" id="COG3507">
    <property type="taxonomic scope" value="Bacteria"/>
</dbReference>
<evidence type="ECO:0000313" key="7">
    <source>
        <dbReference type="EMBL" id="EHG99123.1"/>
    </source>
</evidence>
<dbReference type="InterPro" id="IPR006710">
    <property type="entry name" value="Glyco_hydro_43"/>
</dbReference>
<comment type="similarity">
    <text evidence="1">Belongs to the glycosyl hydrolase 43 family.</text>
</comment>
<dbReference type="Proteomes" id="UP000003598">
    <property type="component" value="Unassembled WGS sequence"/>
</dbReference>
<comment type="caution">
    <text evidence="7">The sequence shown here is derived from an EMBL/GenBank/DDBJ whole genome shotgun (WGS) entry which is preliminary data.</text>
</comment>
<dbReference type="CDD" id="cd09001">
    <property type="entry name" value="GH43_FsAxh1-like"/>
    <property type="match status" value="1"/>
</dbReference>
<dbReference type="eggNOG" id="COG2730">
    <property type="taxonomic scope" value="Bacteria"/>
</dbReference>
<dbReference type="SUPFAM" id="SSF75005">
    <property type="entry name" value="Arabinanase/levansucrase/invertase"/>
    <property type="match status" value="1"/>
</dbReference>
<dbReference type="HOGENOM" id="CLU_270107_0_0_10"/>
<protein>
    <submittedName>
        <fullName evidence="7">Glycosyl hydrolase, family 43</fullName>
    </submittedName>
</protein>
<dbReference type="SUPFAM" id="SSF49899">
    <property type="entry name" value="Concanavalin A-like lectins/glucanases"/>
    <property type="match status" value="1"/>
</dbReference>
<sequence length="1207" mass="134611">MRKMKNFMLSGLLLATVSVSAEIPPSIHVDGEYLTDTHGNKVVLHGVMDTPSPYFNNYRWGNVANDATKKDCIEYFDKLFTAITDSTQGAYCNVFRLHLDPCWTNDPNLPVTGEETGEANISQFSEKRLRTYLSTLYWKIIEKALDHGLYVVVRPPGVCPGGIKVNGYYQDYLLKVWDIVSSNTNIKKHSGQVSIELANEPVNIYDADSLESVRAPYDFFQPIVDKIRANGFDGIIWVPGTGWQSNYVCYKNNPIEGYNIGYAVHAYVGWYNNNDENADGETFIQEFGKAVPVVETNPVIITEVDWSPEKEGEGHYDEHGNWVPANWGTWATGSTSKWGNAYKTMLDHYGNISMTLSGTACYIDIDKYLADGTVTPAFDSNPEACGKATFDWYADYAKVDFARPDFTNVSTNQTTDGKKFINPVLASDFPDPDVARLGDTYYMVSTTMHLFPGATILKSHDLVNWEYCAQPLEQLSTSDKYSLIGGKNSYAQGMWAAALTAHEGKLYLLVNGNDAGGFVLSTADPEGKWQMQKLDRIYYDPGMIFEDDKVYVACGIGNIDICELDKNFNFRTSTTVLRDKEGLEGCHLYKIGDYYYIYATYGGWPSGQTIFRSKSITGPYEEKVLIEKIINGSPNTVHQGALVETLTGEWWTMLMEDKGAIGRLPSLHPVEWADGWPTLAKNGVPQLVYTKPDVGTTYPEKILPTNDNFRQYPLGMQWEWNHNPDNGKWSLFERPGFLRLYTASVTDDLMQARNTLTQRIFAFHNTKSPYGLDTSRPSTGTVALHLKNMKEGDMAGLTIQQDPYAYIAVHMKDGKKQLIWVQDTLKTVDGFVPASVTETSVDIDTVVYLRAQFDCGTGKTKFFYSTDNKEYVQLGNETTHSFNLSVFVGARFGIFNYATQALGGFVDVDWFTTEEQFDEDTYFDPNFEGYNEEMLTAEGLAVESAEMEVMIGLSKALELTATFKDGHTENVAAKAKYEISDPEALDIQSGMVIGRKNGRVSVKATYTDPMGNVLTVSFTASSTFFPWGEEYVNTTLFGDGTYREATRAFFPGVNGQMGWVYENGVDMSGYKYLVLKLDKVQKVNAAVNIYPQNSIWGNCYSQPIGDATTVVIPLQEIEYTSGDAVGEPVNTANIMIVALYAGSNGVIDVSDAYLTNNDDYSPEGVSVNSIHAAPEEADGPIYNLQGMRVDRMTKGVYIRNGKKILVK</sequence>
<dbReference type="InterPro" id="IPR023296">
    <property type="entry name" value="Glyco_hydro_beta-prop_sf"/>
</dbReference>
<dbReference type="InterPro" id="IPR013320">
    <property type="entry name" value="ConA-like_dom_sf"/>
</dbReference>
<evidence type="ECO:0000256" key="4">
    <source>
        <dbReference type="SAM" id="SignalP"/>
    </source>
</evidence>
<name>G5STN0_9BACT</name>
<dbReference type="OrthoDB" id="273314at2"/>
<proteinExistence type="inferred from homology"/>
<dbReference type="InterPro" id="IPR001547">
    <property type="entry name" value="Glyco_hydro_5"/>
</dbReference>
<dbReference type="Gene3D" id="3.20.20.80">
    <property type="entry name" value="Glycosidases"/>
    <property type="match status" value="1"/>
</dbReference>
<dbReference type="Gene3D" id="2.115.10.20">
    <property type="entry name" value="Glycosyl hydrolase domain, family 43"/>
    <property type="match status" value="1"/>
</dbReference>
<evidence type="ECO:0000259" key="6">
    <source>
        <dbReference type="Pfam" id="PF17851"/>
    </source>
</evidence>
<keyword evidence="3" id="KW-0326">Glycosidase</keyword>
<dbReference type="InterPro" id="IPR051795">
    <property type="entry name" value="Glycosyl_Hydrlase_43"/>
</dbReference>
<organism evidence="7 8">
    <name type="scientific">Paraprevotella clara YIT 11840</name>
    <dbReference type="NCBI Taxonomy" id="762968"/>
    <lineage>
        <taxon>Bacteria</taxon>
        <taxon>Pseudomonadati</taxon>
        <taxon>Bacteroidota</taxon>
        <taxon>Bacteroidia</taxon>
        <taxon>Bacteroidales</taxon>
        <taxon>Prevotellaceae</taxon>
        <taxon>Paraprevotella</taxon>
    </lineage>
</organism>
<dbReference type="GO" id="GO:0000272">
    <property type="term" value="P:polysaccharide catabolic process"/>
    <property type="evidence" value="ECO:0007669"/>
    <property type="project" value="InterPro"/>
</dbReference>
<feature type="domain" description="Glycoside hydrolase family 5" evidence="5">
    <location>
        <begin position="137"/>
        <end position="307"/>
    </location>
</feature>